<dbReference type="Gene3D" id="3.40.50.300">
    <property type="entry name" value="P-loop containing nucleotide triphosphate hydrolases"/>
    <property type="match status" value="1"/>
</dbReference>
<name>A0A955RK57_9BACT</name>
<evidence type="ECO:0000313" key="2">
    <source>
        <dbReference type="Proteomes" id="UP000754563"/>
    </source>
</evidence>
<sequence length="329" mass="38859">MKRIFLLSSERSGSNLLRTFFDKTNEIDGPYAPQLLKSFLPYITTADILSSPEKRKRIIHYSLSLITNHPNRWKYIPPIEKFQKFIDESNWEYLDLFDAIYSDHAKHEGKIGYFIKENNVFDFAGAIEQHLDTTFFIHLVRDPRDVYLSFSKVPGGPKHPYLGGIHWKDEQERILSLKSRNQIKKLHTVRYEDLIGDTENVLRECFKFTEIPFNSEILSQKREIDKSDSPFLKNISKGIMKHNTNKYKEELTKDEVHIVETAAGRGLIATFKYKVGCDKKRIITNQEITRFRVVHNIKNIWSYTKLSFKEFMIRFKRAIVYLQIRRLVS</sequence>
<protein>
    <submittedName>
        <fullName evidence="1">Sulfotransferase</fullName>
    </submittedName>
</protein>
<dbReference type="Proteomes" id="UP000754563">
    <property type="component" value="Unassembled WGS sequence"/>
</dbReference>
<accession>A0A955RK57</accession>
<evidence type="ECO:0000313" key="1">
    <source>
        <dbReference type="EMBL" id="MCA9385420.1"/>
    </source>
</evidence>
<dbReference type="InterPro" id="IPR027417">
    <property type="entry name" value="P-loop_NTPase"/>
</dbReference>
<dbReference type="Pfam" id="PF13469">
    <property type="entry name" value="Sulfotransfer_3"/>
    <property type="match status" value="1"/>
</dbReference>
<reference evidence="1" key="1">
    <citation type="submission" date="2020-04" db="EMBL/GenBank/DDBJ databases">
        <authorList>
            <person name="Zhang T."/>
        </authorList>
    </citation>
    <scope>NUCLEOTIDE SEQUENCE</scope>
    <source>
        <strain evidence="1">HKST-UBA11</strain>
    </source>
</reference>
<dbReference type="EMBL" id="JAGQLH010000019">
    <property type="protein sequence ID" value="MCA9385420.1"/>
    <property type="molecule type" value="Genomic_DNA"/>
</dbReference>
<organism evidence="1 2">
    <name type="scientific">Candidatus Dojkabacteria bacterium</name>
    <dbReference type="NCBI Taxonomy" id="2099670"/>
    <lineage>
        <taxon>Bacteria</taxon>
        <taxon>Candidatus Dojkabacteria</taxon>
    </lineage>
</organism>
<gene>
    <name evidence="1" type="ORF">KC717_02105</name>
</gene>
<proteinExistence type="predicted"/>
<dbReference type="AlphaFoldDB" id="A0A955RK57"/>
<dbReference type="SUPFAM" id="SSF52540">
    <property type="entry name" value="P-loop containing nucleoside triphosphate hydrolases"/>
    <property type="match status" value="1"/>
</dbReference>
<comment type="caution">
    <text evidence="1">The sequence shown here is derived from an EMBL/GenBank/DDBJ whole genome shotgun (WGS) entry which is preliminary data.</text>
</comment>
<reference evidence="1" key="2">
    <citation type="journal article" date="2021" name="Microbiome">
        <title>Successional dynamics and alternative stable states in a saline activated sludge microbial community over 9 years.</title>
        <authorList>
            <person name="Wang Y."/>
            <person name="Ye J."/>
            <person name="Ju F."/>
            <person name="Liu L."/>
            <person name="Boyd J.A."/>
            <person name="Deng Y."/>
            <person name="Parks D.H."/>
            <person name="Jiang X."/>
            <person name="Yin X."/>
            <person name="Woodcroft B.J."/>
            <person name="Tyson G.W."/>
            <person name="Hugenholtz P."/>
            <person name="Polz M.F."/>
            <person name="Zhang T."/>
        </authorList>
    </citation>
    <scope>NUCLEOTIDE SEQUENCE</scope>
    <source>
        <strain evidence="1">HKST-UBA11</strain>
    </source>
</reference>